<evidence type="ECO:0000256" key="7">
    <source>
        <dbReference type="ARBA" id="ARBA00025795"/>
    </source>
</evidence>
<proteinExistence type="inferred from homology"/>
<dbReference type="EMBL" id="PQXL01000441">
    <property type="protein sequence ID" value="THV45875.1"/>
    <property type="molecule type" value="Genomic_DNA"/>
</dbReference>
<evidence type="ECO:0000256" key="8">
    <source>
        <dbReference type="SAM" id="SignalP"/>
    </source>
</evidence>
<dbReference type="PANTHER" id="PTHR33577">
    <property type="entry name" value="STERIGMATOCYSTIN BIOSYNTHESIS PEROXIDASE STCC-RELATED"/>
    <property type="match status" value="1"/>
</dbReference>
<evidence type="ECO:0000256" key="1">
    <source>
        <dbReference type="ARBA" id="ARBA00001970"/>
    </source>
</evidence>
<dbReference type="InterPro" id="IPR000028">
    <property type="entry name" value="Chloroperoxidase"/>
</dbReference>
<sequence length="429" mass="46022">MKYSFAITGLALCFTKTLAFPSRMFDNVQSMSAEERRSLEKITAQIEAGIEKRVSSPRSVGFSASDQYVSNTGSHAFVAPGPNDLRGPCPGLNAMANHNYIPRNGVATISQFVQGTYDVFGMGADLGAFLSIYGAIFDGDLTSWSIGGPPSSGLLSSIGLLGKPQGLIGSHNKYESDASPARPDLYEYGNNYKVILPQFEEMYALPLGPNGYDLSVLTPFRATRFQQSIDNNPYFFSGPFSGIAVQPAAYTFIYRYMANKSSEYPEGYLNGDVLKSFYSVTGEPGSFVWTEGHEKIPDNWYKRAIGDEYGLVPFALDLNIAALEHLEFLSVGGNTGTVNSFTGVDLKNLTGGVFDVTTLAEGNNAICFAFQFAQQAAPDILKGLLSNTASALGQLNAAVTAALSGLSCPQLKSIDTSQFAQFPGAKGAY</sequence>
<comment type="cofactor">
    <cofactor evidence="1">
        <name>heme b</name>
        <dbReference type="ChEBI" id="CHEBI:60344"/>
    </cofactor>
</comment>
<keyword evidence="8" id="KW-0732">Signal</keyword>
<accession>A0A4S8QRD6</accession>
<evidence type="ECO:0000313" key="10">
    <source>
        <dbReference type="EMBL" id="THV45875.1"/>
    </source>
</evidence>
<evidence type="ECO:0000256" key="4">
    <source>
        <dbReference type="ARBA" id="ARBA00022723"/>
    </source>
</evidence>
<reference evidence="10 11" key="1">
    <citation type="submission" date="2017-12" db="EMBL/GenBank/DDBJ databases">
        <title>Comparative genomics of Botrytis spp.</title>
        <authorList>
            <person name="Valero-Jimenez C.A."/>
            <person name="Tapia P."/>
            <person name="Veloso J."/>
            <person name="Silva-Moreno E."/>
            <person name="Staats M."/>
            <person name="Valdes J.H."/>
            <person name="Van Kan J.A.L."/>
        </authorList>
    </citation>
    <scope>NUCLEOTIDE SEQUENCE [LARGE SCALE GENOMIC DNA]</scope>
    <source>
        <strain evidence="10 11">MUCL435</strain>
    </source>
</reference>
<organism evidence="10 11">
    <name type="scientific">Botrytis galanthina</name>
    <dbReference type="NCBI Taxonomy" id="278940"/>
    <lineage>
        <taxon>Eukaryota</taxon>
        <taxon>Fungi</taxon>
        <taxon>Dikarya</taxon>
        <taxon>Ascomycota</taxon>
        <taxon>Pezizomycotina</taxon>
        <taxon>Leotiomycetes</taxon>
        <taxon>Helotiales</taxon>
        <taxon>Sclerotiniaceae</taxon>
        <taxon>Botrytis</taxon>
    </lineage>
</organism>
<evidence type="ECO:0000256" key="5">
    <source>
        <dbReference type="ARBA" id="ARBA00023002"/>
    </source>
</evidence>
<feature type="chain" id="PRO_5020955605" description="Heme haloperoxidase family profile domain-containing protein" evidence="8">
    <location>
        <begin position="20"/>
        <end position="429"/>
    </location>
</feature>
<feature type="domain" description="Heme haloperoxidase family profile" evidence="9">
    <location>
        <begin position="73"/>
        <end position="316"/>
    </location>
</feature>
<keyword evidence="2" id="KW-0575">Peroxidase</keyword>
<keyword evidence="4" id="KW-0479">Metal-binding</keyword>
<keyword evidence="11" id="KW-1185">Reference proteome</keyword>
<evidence type="ECO:0000256" key="2">
    <source>
        <dbReference type="ARBA" id="ARBA00022559"/>
    </source>
</evidence>
<dbReference type="GO" id="GO:0046872">
    <property type="term" value="F:metal ion binding"/>
    <property type="evidence" value="ECO:0007669"/>
    <property type="project" value="UniProtKB-KW"/>
</dbReference>
<evidence type="ECO:0000313" key="11">
    <source>
        <dbReference type="Proteomes" id="UP000308671"/>
    </source>
</evidence>
<name>A0A4S8QRD6_9HELO</name>
<feature type="signal peptide" evidence="8">
    <location>
        <begin position="1"/>
        <end position="19"/>
    </location>
</feature>
<evidence type="ECO:0000256" key="3">
    <source>
        <dbReference type="ARBA" id="ARBA00022617"/>
    </source>
</evidence>
<comment type="caution">
    <text evidence="10">The sequence shown here is derived from an EMBL/GenBank/DDBJ whole genome shotgun (WGS) entry which is preliminary data.</text>
</comment>
<evidence type="ECO:0000256" key="6">
    <source>
        <dbReference type="ARBA" id="ARBA00023004"/>
    </source>
</evidence>
<keyword evidence="6" id="KW-0408">Iron</keyword>
<dbReference type="PANTHER" id="PTHR33577:SF1">
    <property type="entry name" value="HEME HALOPEROXIDASE FAMILY PROFILE DOMAIN-CONTAINING PROTEIN"/>
    <property type="match status" value="1"/>
</dbReference>
<dbReference type="GO" id="GO:0004601">
    <property type="term" value="F:peroxidase activity"/>
    <property type="evidence" value="ECO:0007669"/>
    <property type="project" value="UniProtKB-KW"/>
</dbReference>
<protein>
    <recommendedName>
        <fullName evidence="9">Heme haloperoxidase family profile domain-containing protein</fullName>
    </recommendedName>
</protein>
<dbReference type="Pfam" id="PF01328">
    <property type="entry name" value="Peroxidase_2"/>
    <property type="match status" value="1"/>
</dbReference>
<dbReference type="Gene3D" id="1.10.489.10">
    <property type="entry name" value="Chloroperoxidase-like"/>
    <property type="match status" value="1"/>
</dbReference>
<dbReference type="InterPro" id="IPR036851">
    <property type="entry name" value="Chloroperoxidase-like_sf"/>
</dbReference>
<keyword evidence="3" id="KW-0349">Heme</keyword>
<comment type="similarity">
    <text evidence="7">Belongs to the chloroperoxidase family.</text>
</comment>
<dbReference type="AlphaFoldDB" id="A0A4S8QRD6"/>
<dbReference type="PROSITE" id="PS51405">
    <property type="entry name" value="HEME_HALOPEROXIDASE"/>
    <property type="match status" value="1"/>
</dbReference>
<dbReference type="OrthoDB" id="407298at2759"/>
<keyword evidence="5" id="KW-0560">Oxidoreductase</keyword>
<dbReference type="Proteomes" id="UP000308671">
    <property type="component" value="Unassembled WGS sequence"/>
</dbReference>
<dbReference type="SUPFAM" id="SSF47571">
    <property type="entry name" value="Cloroperoxidase"/>
    <property type="match status" value="1"/>
</dbReference>
<gene>
    <name evidence="10" type="ORF">BGAL_0442g00020</name>
</gene>
<evidence type="ECO:0000259" key="9">
    <source>
        <dbReference type="PROSITE" id="PS51405"/>
    </source>
</evidence>